<dbReference type="Proteomes" id="UP001187192">
    <property type="component" value="Unassembled WGS sequence"/>
</dbReference>
<name>A0AA88DA51_FICCA</name>
<reference evidence="1" key="1">
    <citation type="submission" date="2023-07" db="EMBL/GenBank/DDBJ databases">
        <title>draft genome sequence of fig (Ficus carica).</title>
        <authorList>
            <person name="Takahashi T."/>
            <person name="Nishimura K."/>
        </authorList>
    </citation>
    <scope>NUCLEOTIDE SEQUENCE</scope>
</reference>
<keyword evidence="2" id="KW-1185">Reference proteome</keyword>
<evidence type="ECO:0000313" key="2">
    <source>
        <dbReference type="Proteomes" id="UP001187192"/>
    </source>
</evidence>
<organism evidence="1 2">
    <name type="scientific">Ficus carica</name>
    <name type="common">Common fig</name>
    <dbReference type="NCBI Taxonomy" id="3494"/>
    <lineage>
        <taxon>Eukaryota</taxon>
        <taxon>Viridiplantae</taxon>
        <taxon>Streptophyta</taxon>
        <taxon>Embryophyta</taxon>
        <taxon>Tracheophyta</taxon>
        <taxon>Spermatophyta</taxon>
        <taxon>Magnoliopsida</taxon>
        <taxon>eudicotyledons</taxon>
        <taxon>Gunneridae</taxon>
        <taxon>Pentapetalae</taxon>
        <taxon>rosids</taxon>
        <taxon>fabids</taxon>
        <taxon>Rosales</taxon>
        <taxon>Moraceae</taxon>
        <taxon>Ficeae</taxon>
        <taxon>Ficus</taxon>
    </lineage>
</organism>
<dbReference type="EMBL" id="BTGU01000038">
    <property type="protein sequence ID" value="GMN51623.1"/>
    <property type="molecule type" value="Genomic_DNA"/>
</dbReference>
<comment type="caution">
    <text evidence="1">The sequence shown here is derived from an EMBL/GenBank/DDBJ whole genome shotgun (WGS) entry which is preliminary data.</text>
</comment>
<proteinExistence type="predicted"/>
<dbReference type="AlphaFoldDB" id="A0AA88DA51"/>
<sequence>MVRVAREGVYLAVKPKLAVDERTALPPPPVPDLCASLCLSIIAENLGESGQRESFSCGEAGSRRRRTNGPPPLPHYRYLCTFLSLNFCQKELPIVSAIVDHKRNLPFATAMRSSSLPSSPYLSSSTAKREILSPGYTTSPFELCRARLQVVPPYGPVAVHETFPTYI</sequence>
<gene>
    <name evidence="1" type="ORF">TIFTF001_020777</name>
</gene>
<evidence type="ECO:0000313" key="1">
    <source>
        <dbReference type="EMBL" id="GMN51623.1"/>
    </source>
</evidence>
<accession>A0AA88DA51</accession>
<protein>
    <submittedName>
        <fullName evidence="1">Uncharacterized protein</fullName>
    </submittedName>
</protein>